<dbReference type="RefSeq" id="XP_018061367.1">
    <property type="nucleotide sequence ID" value="XM_018221755.1"/>
</dbReference>
<keyword evidence="3" id="KW-1185">Reference proteome</keyword>
<protein>
    <submittedName>
        <fullName evidence="2">Uncharacterized protein</fullName>
    </submittedName>
</protein>
<reference evidence="2 3" key="1">
    <citation type="submission" date="2015-10" db="EMBL/GenBank/DDBJ databases">
        <title>Full genome of DAOMC 229536 Phialocephala scopiformis, a fungal endophyte of spruce producing the potent anti-insectan compound rugulosin.</title>
        <authorList>
            <consortium name="DOE Joint Genome Institute"/>
            <person name="Walker A.K."/>
            <person name="Frasz S.L."/>
            <person name="Seifert K.A."/>
            <person name="Miller J.D."/>
            <person name="Mondo S.J."/>
            <person name="Labutti K."/>
            <person name="Lipzen A."/>
            <person name="Dockter R."/>
            <person name="Kennedy M."/>
            <person name="Grigoriev I.V."/>
            <person name="Spatafora J.W."/>
        </authorList>
    </citation>
    <scope>NUCLEOTIDE SEQUENCE [LARGE SCALE GENOMIC DNA]</scope>
    <source>
        <strain evidence="2 3">CBS 120377</strain>
    </source>
</reference>
<dbReference type="EMBL" id="KQ947442">
    <property type="protein sequence ID" value="KUJ07012.1"/>
    <property type="molecule type" value="Genomic_DNA"/>
</dbReference>
<dbReference type="InParanoid" id="A0A132B3P9"/>
<feature type="region of interest" description="Disordered" evidence="1">
    <location>
        <begin position="145"/>
        <end position="175"/>
    </location>
</feature>
<evidence type="ECO:0000256" key="1">
    <source>
        <dbReference type="SAM" id="MobiDB-lite"/>
    </source>
</evidence>
<organism evidence="2 3">
    <name type="scientific">Mollisia scopiformis</name>
    <name type="common">Conifer needle endophyte fungus</name>
    <name type="synonym">Phialocephala scopiformis</name>
    <dbReference type="NCBI Taxonomy" id="149040"/>
    <lineage>
        <taxon>Eukaryota</taxon>
        <taxon>Fungi</taxon>
        <taxon>Dikarya</taxon>
        <taxon>Ascomycota</taxon>
        <taxon>Pezizomycotina</taxon>
        <taxon>Leotiomycetes</taxon>
        <taxon>Helotiales</taxon>
        <taxon>Mollisiaceae</taxon>
        <taxon>Mollisia</taxon>
    </lineage>
</organism>
<evidence type="ECO:0000313" key="3">
    <source>
        <dbReference type="Proteomes" id="UP000070700"/>
    </source>
</evidence>
<proteinExistence type="predicted"/>
<dbReference type="Proteomes" id="UP000070700">
    <property type="component" value="Unassembled WGS sequence"/>
</dbReference>
<name>A0A132B3P9_MOLSC</name>
<dbReference type="KEGG" id="psco:LY89DRAFT_767343"/>
<sequence length="218" mass="24013">MIRRGEMRRLPPPSPQYGRSSETYRIVFFFITRTHITADIAIGIRLNCLQANRPSTVSLCLISSRDNGYTEFRNQTLAVRRSIFGRHPTSSSSSSQGSSGCESANQKCEWEHVSCSALLASESDILVSREINSLVDQGAKRIARAANKEQMQVNRPDMRDGGPPRSHQPWANAENSSITRAPSGLRFVVVLVLLSFPLQSLLGTVPWPEGAGGDGRGW</sequence>
<dbReference type="AlphaFoldDB" id="A0A132B3P9"/>
<evidence type="ECO:0000313" key="2">
    <source>
        <dbReference type="EMBL" id="KUJ07012.1"/>
    </source>
</evidence>
<dbReference type="GeneID" id="28831481"/>
<accession>A0A132B3P9</accession>
<gene>
    <name evidence="2" type="ORF">LY89DRAFT_767343</name>
</gene>